<dbReference type="InterPro" id="IPR012318">
    <property type="entry name" value="HTH_CRP"/>
</dbReference>
<dbReference type="PANTHER" id="PTHR24567:SF68">
    <property type="entry name" value="DNA-BINDING TRANSCRIPTIONAL DUAL REGULATOR CRP"/>
    <property type="match status" value="1"/>
</dbReference>
<dbReference type="PRINTS" id="PR00103">
    <property type="entry name" value="CAMPKINASE"/>
</dbReference>
<dbReference type="PROSITE" id="PS51063">
    <property type="entry name" value="HTH_CRP_2"/>
    <property type="match status" value="1"/>
</dbReference>
<evidence type="ECO:0000259" key="5">
    <source>
        <dbReference type="PROSITE" id="PS51063"/>
    </source>
</evidence>
<feature type="domain" description="Cyclic nucleotide-binding" evidence="4">
    <location>
        <begin position="13"/>
        <end position="117"/>
    </location>
</feature>
<keyword evidence="1" id="KW-0805">Transcription regulation</keyword>
<accession>A0ABV8TEC4</accession>
<organism evidence="6 7">
    <name type="scientific">Streptomyces andamanensis</name>
    <dbReference type="NCBI Taxonomy" id="1565035"/>
    <lineage>
        <taxon>Bacteria</taxon>
        <taxon>Bacillati</taxon>
        <taxon>Actinomycetota</taxon>
        <taxon>Actinomycetes</taxon>
        <taxon>Kitasatosporales</taxon>
        <taxon>Streptomycetaceae</taxon>
        <taxon>Streptomyces</taxon>
    </lineage>
</organism>
<keyword evidence="3" id="KW-0804">Transcription</keyword>
<dbReference type="CDD" id="cd00038">
    <property type="entry name" value="CAP_ED"/>
    <property type="match status" value="1"/>
</dbReference>
<reference evidence="7" key="1">
    <citation type="journal article" date="2019" name="Int. J. Syst. Evol. Microbiol.">
        <title>The Global Catalogue of Microorganisms (GCM) 10K type strain sequencing project: providing services to taxonomists for standard genome sequencing and annotation.</title>
        <authorList>
            <consortium name="The Broad Institute Genomics Platform"/>
            <consortium name="The Broad Institute Genome Sequencing Center for Infectious Disease"/>
            <person name="Wu L."/>
            <person name="Ma J."/>
        </authorList>
    </citation>
    <scope>NUCLEOTIDE SEQUENCE [LARGE SCALE GENOMIC DNA]</scope>
    <source>
        <strain evidence="7">PCU 347</strain>
    </source>
</reference>
<dbReference type="Gene3D" id="2.60.120.10">
    <property type="entry name" value="Jelly Rolls"/>
    <property type="match status" value="1"/>
</dbReference>
<name>A0ABV8TEC4_9ACTN</name>
<dbReference type="SUPFAM" id="SSF46785">
    <property type="entry name" value="Winged helix' DNA-binding domain"/>
    <property type="match status" value="1"/>
</dbReference>
<feature type="domain" description="HTH crp-type" evidence="5">
    <location>
        <begin position="148"/>
        <end position="221"/>
    </location>
</feature>
<dbReference type="RefSeq" id="WP_381739199.1">
    <property type="nucleotide sequence ID" value="NZ_JBHSDP010000014.1"/>
</dbReference>
<dbReference type="PROSITE" id="PS00888">
    <property type="entry name" value="CNMP_BINDING_1"/>
    <property type="match status" value="1"/>
</dbReference>
<evidence type="ECO:0000313" key="6">
    <source>
        <dbReference type="EMBL" id="MFC4328863.1"/>
    </source>
</evidence>
<evidence type="ECO:0000313" key="7">
    <source>
        <dbReference type="Proteomes" id="UP001595824"/>
    </source>
</evidence>
<dbReference type="Pfam" id="PF00027">
    <property type="entry name" value="cNMP_binding"/>
    <property type="match status" value="1"/>
</dbReference>
<evidence type="ECO:0000256" key="2">
    <source>
        <dbReference type="ARBA" id="ARBA00023125"/>
    </source>
</evidence>
<dbReference type="InterPro" id="IPR036390">
    <property type="entry name" value="WH_DNA-bd_sf"/>
</dbReference>
<protein>
    <submittedName>
        <fullName evidence="6">Crp/Fnr family transcriptional regulator</fullName>
    </submittedName>
</protein>
<keyword evidence="7" id="KW-1185">Reference proteome</keyword>
<evidence type="ECO:0000256" key="1">
    <source>
        <dbReference type="ARBA" id="ARBA00023015"/>
    </source>
</evidence>
<proteinExistence type="predicted"/>
<dbReference type="InterPro" id="IPR018490">
    <property type="entry name" value="cNMP-bd_dom_sf"/>
</dbReference>
<dbReference type="InterPro" id="IPR036388">
    <property type="entry name" value="WH-like_DNA-bd_sf"/>
</dbReference>
<dbReference type="PROSITE" id="PS50042">
    <property type="entry name" value="CNMP_BINDING_3"/>
    <property type="match status" value="1"/>
</dbReference>
<keyword evidence="2" id="KW-0238">DNA-binding</keyword>
<comment type="caution">
    <text evidence="6">The sequence shown here is derived from an EMBL/GenBank/DDBJ whole genome shotgun (WGS) entry which is preliminary data.</text>
</comment>
<dbReference type="SUPFAM" id="SSF51206">
    <property type="entry name" value="cAMP-binding domain-like"/>
    <property type="match status" value="1"/>
</dbReference>
<dbReference type="InterPro" id="IPR050397">
    <property type="entry name" value="Env_Response_Regulators"/>
</dbReference>
<sequence length="243" mass="26787">MTHGSNADDRTPPCRSLPETVLENLERLGTRCHFAAGDVLIREGDHAQDLVVLRTGRVKVTSRLNGGDQARLMDIRIARDVLGELSTMTLKPRSATVVACGDVTAVVIPWSELQPFLIEYPEAALALYRLSCERLRRSDRRRLEFGGHPVKVRLARVLVELAESHGERGPKSVRIDVNLTQSEFAALTGCGTRAVQKAFAHLRAAGVISTGSWRIYVCKPDQLRKEARLPPRPSPGAMSSKPH</sequence>
<evidence type="ECO:0000256" key="3">
    <source>
        <dbReference type="ARBA" id="ARBA00023163"/>
    </source>
</evidence>
<dbReference type="InterPro" id="IPR018488">
    <property type="entry name" value="cNMP-bd_CS"/>
</dbReference>
<dbReference type="Proteomes" id="UP001595824">
    <property type="component" value="Unassembled WGS sequence"/>
</dbReference>
<evidence type="ECO:0000259" key="4">
    <source>
        <dbReference type="PROSITE" id="PS50042"/>
    </source>
</evidence>
<dbReference type="Gene3D" id="1.10.10.10">
    <property type="entry name" value="Winged helix-like DNA-binding domain superfamily/Winged helix DNA-binding domain"/>
    <property type="match status" value="1"/>
</dbReference>
<dbReference type="PANTHER" id="PTHR24567">
    <property type="entry name" value="CRP FAMILY TRANSCRIPTIONAL REGULATORY PROTEIN"/>
    <property type="match status" value="1"/>
</dbReference>
<dbReference type="InterPro" id="IPR014710">
    <property type="entry name" value="RmlC-like_jellyroll"/>
</dbReference>
<dbReference type="InterPro" id="IPR000595">
    <property type="entry name" value="cNMP-bd_dom"/>
</dbReference>
<gene>
    <name evidence="6" type="ORF">ACFPC0_13725</name>
</gene>
<dbReference type="EMBL" id="JBHSDP010000014">
    <property type="protein sequence ID" value="MFC4328863.1"/>
    <property type="molecule type" value="Genomic_DNA"/>
</dbReference>
<dbReference type="Pfam" id="PF13545">
    <property type="entry name" value="HTH_Crp_2"/>
    <property type="match status" value="1"/>
</dbReference>
<dbReference type="SMART" id="SM00100">
    <property type="entry name" value="cNMP"/>
    <property type="match status" value="1"/>
</dbReference>